<proteinExistence type="predicted"/>
<evidence type="ECO:0000256" key="1">
    <source>
        <dbReference type="ARBA" id="ARBA00022574"/>
    </source>
</evidence>
<protein>
    <recommendedName>
        <fullName evidence="5">Anaphase-promoting complex subunit 4 WD40 domain-containing protein</fullName>
    </recommendedName>
</protein>
<evidence type="ECO:0008006" key="5">
    <source>
        <dbReference type="Google" id="ProtNLM"/>
    </source>
</evidence>
<dbReference type="InterPro" id="IPR015943">
    <property type="entry name" value="WD40/YVTN_repeat-like_dom_sf"/>
</dbReference>
<evidence type="ECO:0000313" key="4">
    <source>
        <dbReference type="EMBL" id="EHY65869.1"/>
    </source>
</evidence>
<feature type="repeat" description="WD" evidence="3">
    <location>
        <begin position="114"/>
        <end position="154"/>
    </location>
</feature>
<dbReference type="InterPro" id="IPR036322">
    <property type="entry name" value="WD40_repeat_dom_sf"/>
</dbReference>
<dbReference type="PANTHER" id="PTHR10971">
    <property type="entry name" value="MRNA EXPORT FACTOR AND BUB3"/>
    <property type="match status" value="1"/>
</dbReference>
<evidence type="ECO:0000256" key="3">
    <source>
        <dbReference type="PROSITE-ProRule" id="PRU00221"/>
    </source>
</evidence>
<dbReference type="SUPFAM" id="SSF50978">
    <property type="entry name" value="WD40 repeat-like"/>
    <property type="match status" value="1"/>
</dbReference>
<dbReference type="EMBL" id="JH604635">
    <property type="protein sequence ID" value="EHY65869.1"/>
    <property type="molecule type" value="Genomic_DNA"/>
</dbReference>
<dbReference type="InterPro" id="IPR001680">
    <property type="entry name" value="WD40_rpt"/>
</dbReference>
<reference evidence="4" key="1">
    <citation type="submission" date="2011-03" db="EMBL/GenBank/DDBJ databases">
        <title>The Genome Sequence of Nematocida sp1 strain ERTm2.</title>
        <authorList>
            <consortium name="The Broad Institute Genome Sequencing Platform"/>
            <consortium name="The Broad Institute Genome Sequencing Center for Infectious Disease"/>
            <person name="Cuomo C."/>
            <person name="Troemel E."/>
            <person name="Young S.K."/>
            <person name="Zeng Q."/>
            <person name="Gargeya S."/>
            <person name="Fitzgerald M."/>
            <person name="Haas B."/>
            <person name="Abouelleil A."/>
            <person name="Alvarado L."/>
            <person name="Arachchi H.M."/>
            <person name="Berlin A."/>
            <person name="Brown A."/>
            <person name="Chapman S.B."/>
            <person name="Chen Z."/>
            <person name="Dunbar C."/>
            <person name="Freedman E."/>
            <person name="Gearin G."/>
            <person name="Gellesch M."/>
            <person name="Goldberg J."/>
            <person name="Griggs A."/>
            <person name="Gujja S."/>
            <person name="Heilman E.R."/>
            <person name="Heiman D."/>
            <person name="Howarth C."/>
            <person name="Larson L."/>
            <person name="Lui A."/>
            <person name="MacDonald P.J.P."/>
            <person name="Mehta T."/>
            <person name="Montmayeur A."/>
            <person name="Murphy C."/>
            <person name="Neiman D."/>
            <person name="Pearson M."/>
            <person name="Priest M."/>
            <person name="Roberts A."/>
            <person name="Saif S."/>
            <person name="Shea T."/>
            <person name="Shenoy N."/>
            <person name="Sisk P."/>
            <person name="Stolte C."/>
            <person name="Sykes S."/>
            <person name="White J."/>
            <person name="Yandava C."/>
            <person name="Wortman J."/>
            <person name="Nusbaum C."/>
            <person name="Birren B."/>
        </authorList>
    </citation>
    <scope>NUCLEOTIDE SEQUENCE</scope>
    <source>
        <strain evidence="4">ERTm2</strain>
    </source>
</reference>
<dbReference type="SMART" id="SM00320">
    <property type="entry name" value="WD40"/>
    <property type="match status" value="4"/>
</dbReference>
<dbReference type="InterPro" id="IPR019775">
    <property type="entry name" value="WD40_repeat_CS"/>
</dbReference>
<keyword evidence="1 3" id="KW-0853">WD repeat</keyword>
<dbReference type="InterPro" id="IPR020472">
    <property type="entry name" value="WD40_PAC1"/>
</dbReference>
<dbReference type="Gene3D" id="2.130.10.10">
    <property type="entry name" value="YVTN repeat-like/Quinoprotein amine dehydrogenase"/>
    <property type="match status" value="1"/>
</dbReference>
<dbReference type="HOGENOM" id="CLU_038526_1_0_1"/>
<keyword evidence="2" id="KW-0677">Repeat</keyword>
<dbReference type="PROSITE" id="PS00678">
    <property type="entry name" value="WD_REPEATS_1"/>
    <property type="match status" value="1"/>
</dbReference>
<evidence type="ECO:0000256" key="2">
    <source>
        <dbReference type="ARBA" id="ARBA00022737"/>
    </source>
</evidence>
<dbReference type="Pfam" id="PF00400">
    <property type="entry name" value="WD40"/>
    <property type="match status" value="4"/>
</dbReference>
<accession>H8ZCN3</accession>
<dbReference type="AlphaFoldDB" id="H8ZCN3"/>
<dbReference type="PROSITE" id="PS50294">
    <property type="entry name" value="WD_REPEATS_REGION"/>
    <property type="match status" value="1"/>
</dbReference>
<dbReference type="PRINTS" id="PR00320">
    <property type="entry name" value="GPROTEINBRPT"/>
</dbReference>
<sequence length="383" mass="41733">MYNPTTTTSMQGNKEVLLSDFLVQQPPTDSISSIKYSPVSDILTACSWDGSVYIYMPSNQNVHESMALKTSIPNPNGSPILCSCFSSDGMYLFTGSADGAVRVIDMGAGNLTTLGRHSLGVSAMVFTCARTLVTGSWDKTVKVWDINNPQAQPKELLMEDKVYAMDSKMNTIAILLSNTIVSYDAYTLEKVQVPTNSAYQNKLRPSTPMGYGTIQTATKYQLKSQWQLRSISCSNDGQDAIVGTTGSKAEIVAVRPGNSLSTMYYSFRCKQTTTDRNAYPINSVHYHPAFPMTLLTAGTDGVVMLWNRQAKCRVAIGGPGASSVSSVIDKCITATAFNNTGRYLAVAVGYDWSQGFKSQISTPVEIRIIMIPEEIHSKTGMRI</sequence>
<dbReference type="STRING" id="944018.H8ZCN3"/>
<dbReference type="Proteomes" id="UP000005622">
    <property type="component" value="Unassembled WGS sequence"/>
</dbReference>
<dbReference type="PROSITE" id="PS50082">
    <property type="entry name" value="WD_REPEATS_2"/>
    <property type="match status" value="1"/>
</dbReference>
<gene>
    <name evidence="4" type="ORF">NERG_01476</name>
</gene>
<organism evidence="4">
    <name type="scientific">Nematocida ausubeli (strain ATCC PRA-371 / ERTm2)</name>
    <name type="common">Nematode killer fungus</name>
    <dbReference type="NCBI Taxonomy" id="1913371"/>
    <lineage>
        <taxon>Eukaryota</taxon>
        <taxon>Fungi</taxon>
        <taxon>Fungi incertae sedis</taxon>
        <taxon>Microsporidia</taxon>
        <taxon>Nematocida</taxon>
    </lineage>
</organism>
<name>H8ZCN3_NEMA1</name>